<dbReference type="EMBL" id="DS566113">
    <property type="status" value="NOT_ANNOTATED_CDS"/>
    <property type="molecule type" value="Genomic_DNA"/>
</dbReference>
<evidence type="ECO:0000313" key="3">
    <source>
        <dbReference type="EnsemblProtists" id="Phyra96886"/>
    </source>
</evidence>
<evidence type="ECO:0000313" key="4">
    <source>
        <dbReference type="Proteomes" id="UP000005238"/>
    </source>
</evidence>
<feature type="region of interest" description="Disordered" evidence="2">
    <location>
        <begin position="22"/>
        <end position="44"/>
    </location>
</feature>
<dbReference type="VEuPathDB" id="FungiDB:KRP23_2936"/>
<evidence type="ECO:0000256" key="1">
    <source>
        <dbReference type="SAM" id="Coils"/>
    </source>
</evidence>
<dbReference type="GO" id="GO:0046872">
    <property type="term" value="F:metal ion binding"/>
    <property type="evidence" value="ECO:0007669"/>
    <property type="project" value="InterPro"/>
</dbReference>
<feature type="coiled-coil region" evidence="1">
    <location>
        <begin position="107"/>
        <end position="137"/>
    </location>
</feature>
<keyword evidence="4" id="KW-1185">Reference proteome</keyword>
<dbReference type="EnsemblProtists" id="Phyra96886">
    <property type="protein sequence ID" value="Phyra96886"/>
    <property type="gene ID" value="Phyra96886"/>
</dbReference>
<dbReference type="GO" id="GO:0006801">
    <property type="term" value="P:superoxide metabolic process"/>
    <property type="evidence" value="ECO:0007669"/>
    <property type="project" value="InterPro"/>
</dbReference>
<sequence length="723" mass="80551">MQDAAQTSKACGELAGSLVNGIDAGPHDAHARETSSDTNATKTCGKKRVRRIQVELPFFRHQVRDLELKVKRLKLQSSSSAGVISSVQNLDRGVLKTDQKSLWNGIAERQLKERVRVEQQRQQLKEAHVELRNMSVEMFKLLQKCDSRQQEQVERVEAKQQQRYWDLTTDPADEIYADQLAIVVRLRLETQRQSLATSRALSFRSGLSMGRDMVRWDPDVSAGCRLDMQCGGMLPFGLEVAAGAYWRFFGCGYGLDRHVRRASDLQTGIIARSFNVRTRYEGFTSTVEGKYTARRYLDEDGSVMIVWAGSGDIQEIGGTKFTGTQLHKRGCIKLRRVPRQGPGQPSTSTVVEASFETVPLFHESVEDKAQQTQALLDALDESYSVVDKVFCHRMGKPRQRTVGGSGRCLTSCHPPQEARSEGSLFDLPRTKHHSKMLSSKIFAACALATLAAVVPADEYGDDGSSNYQADEGSSYYDDESTYYSNEGSYYSDEGSYYSDEGSYYSDEGSYGDGYYNALPAYLYTFDPEYSAGVSGTINVQYAGPFSTFAAITAELDFSDVDQSEIMAFDGNCTEDVTEYKWHIHVKWPNDGDSESFEQCALSVTGNHYDPLLACGPNSEFVGTDECLLKTPLYNCNPDTYVKDPLVCEKGDLAGKFGDFKLDHKKKVSAKYYDFNYPLPEENTPEWNIILHAVCGKATPRIACAVGKPVKSDWGSASGWGSYY</sequence>
<accession>H3HE86</accession>
<name>H3HE86_PHYRM</name>
<dbReference type="VEuPathDB" id="FungiDB:KRP22_14901"/>
<dbReference type="HOGENOM" id="CLU_382876_0_0_1"/>
<dbReference type="Proteomes" id="UP000005238">
    <property type="component" value="Unassembled WGS sequence"/>
</dbReference>
<proteinExistence type="predicted"/>
<feature type="compositionally biased region" description="Basic and acidic residues" evidence="2">
    <location>
        <begin position="25"/>
        <end position="35"/>
    </location>
</feature>
<dbReference type="InParanoid" id="H3HE86"/>
<dbReference type="eggNOG" id="ENOG502SH2C">
    <property type="taxonomic scope" value="Eukaryota"/>
</dbReference>
<dbReference type="AlphaFoldDB" id="H3HE86"/>
<keyword evidence="1" id="KW-0175">Coiled coil</keyword>
<dbReference type="STRING" id="164328.H3HE86"/>
<dbReference type="VEuPathDB" id="FungiDB:KRP23_2937"/>
<dbReference type="InterPro" id="IPR036423">
    <property type="entry name" value="SOD-like_Cu/Zn_dom_sf"/>
</dbReference>
<protein>
    <submittedName>
        <fullName evidence="3">Uncharacterized protein</fullName>
    </submittedName>
</protein>
<reference evidence="3" key="2">
    <citation type="submission" date="2015-06" db="UniProtKB">
        <authorList>
            <consortium name="EnsemblProtists"/>
        </authorList>
    </citation>
    <scope>IDENTIFICATION</scope>
    <source>
        <strain evidence="3">Pr102</strain>
    </source>
</reference>
<organism evidence="3 4">
    <name type="scientific">Phytophthora ramorum</name>
    <name type="common">Sudden oak death agent</name>
    <dbReference type="NCBI Taxonomy" id="164328"/>
    <lineage>
        <taxon>Eukaryota</taxon>
        <taxon>Sar</taxon>
        <taxon>Stramenopiles</taxon>
        <taxon>Oomycota</taxon>
        <taxon>Peronosporomycetes</taxon>
        <taxon>Peronosporales</taxon>
        <taxon>Peronosporaceae</taxon>
        <taxon>Phytophthora</taxon>
    </lineage>
</organism>
<dbReference type="Gene3D" id="2.60.40.200">
    <property type="entry name" value="Superoxide dismutase, copper/zinc binding domain"/>
    <property type="match status" value="1"/>
</dbReference>
<dbReference type="VEuPathDB" id="FungiDB:KRP22_14902"/>
<evidence type="ECO:0000256" key="2">
    <source>
        <dbReference type="SAM" id="MobiDB-lite"/>
    </source>
</evidence>
<reference evidence="4" key="1">
    <citation type="journal article" date="2006" name="Science">
        <title>Phytophthora genome sequences uncover evolutionary origins and mechanisms of pathogenesis.</title>
        <authorList>
            <person name="Tyler B.M."/>
            <person name="Tripathy S."/>
            <person name="Zhang X."/>
            <person name="Dehal P."/>
            <person name="Jiang R.H."/>
            <person name="Aerts A."/>
            <person name="Arredondo F.D."/>
            <person name="Baxter L."/>
            <person name="Bensasson D."/>
            <person name="Beynon J.L."/>
            <person name="Chapman J."/>
            <person name="Damasceno C.M."/>
            <person name="Dorrance A.E."/>
            <person name="Dou D."/>
            <person name="Dickerman A.W."/>
            <person name="Dubchak I.L."/>
            <person name="Garbelotto M."/>
            <person name="Gijzen M."/>
            <person name="Gordon S.G."/>
            <person name="Govers F."/>
            <person name="Grunwald N.J."/>
            <person name="Huang W."/>
            <person name="Ivors K.L."/>
            <person name="Jones R.W."/>
            <person name="Kamoun S."/>
            <person name="Krampis K."/>
            <person name="Lamour K.H."/>
            <person name="Lee M.K."/>
            <person name="McDonald W.H."/>
            <person name="Medina M."/>
            <person name="Meijer H.J."/>
            <person name="Nordberg E.K."/>
            <person name="Maclean D.J."/>
            <person name="Ospina-Giraldo M.D."/>
            <person name="Morris P.F."/>
            <person name="Phuntumart V."/>
            <person name="Putnam N.H."/>
            <person name="Rash S."/>
            <person name="Rose J.K."/>
            <person name="Sakihama Y."/>
            <person name="Salamov A.A."/>
            <person name="Savidor A."/>
            <person name="Scheuring C.F."/>
            <person name="Smith B.M."/>
            <person name="Sobral B.W."/>
            <person name="Terry A."/>
            <person name="Torto-Alalibo T.A."/>
            <person name="Win J."/>
            <person name="Xu Z."/>
            <person name="Zhang H."/>
            <person name="Grigoriev I.V."/>
            <person name="Rokhsar D.S."/>
            <person name="Boore J.L."/>
        </authorList>
    </citation>
    <scope>NUCLEOTIDE SEQUENCE [LARGE SCALE GENOMIC DNA]</scope>
    <source>
        <strain evidence="4">Pr102</strain>
    </source>
</reference>